<evidence type="ECO:0000256" key="8">
    <source>
        <dbReference type="ARBA" id="ARBA00023065"/>
    </source>
</evidence>
<dbReference type="SMR" id="Q8W7G2"/>
<dbReference type="Pfam" id="PF00895">
    <property type="entry name" value="ATP-synt_8"/>
    <property type="match status" value="1"/>
</dbReference>
<dbReference type="GO" id="GO:0015986">
    <property type="term" value="P:proton motive force-driven ATP synthesis"/>
    <property type="evidence" value="ECO:0007669"/>
    <property type="project" value="InterPro"/>
</dbReference>
<keyword evidence="5 11" id="KW-0812">Transmembrane</keyword>
<dbReference type="EMBL" id="AY013239">
    <property type="protein sequence ID" value="AAG47339.1"/>
    <property type="molecule type" value="Genomic_DNA"/>
</dbReference>
<comment type="subcellular location">
    <subcellularLocation>
        <location evidence="1 11">Mitochondrion membrane</location>
        <topology evidence="1 11">Single-pass membrane protein</topology>
    </subcellularLocation>
</comment>
<evidence type="ECO:0000313" key="14">
    <source>
        <dbReference type="EMBL" id="AAG47339.1"/>
    </source>
</evidence>
<comment type="similarity">
    <text evidence="2 11">Belongs to the ATPase protein 8 family.</text>
</comment>
<evidence type="ECO:0000256" key="13">
    <source>
        <dbReference type="SAM" id="Phobius"/>
    </source>
</evidence>
<evidence type="ECO:0000256" key="2">
    <source>
        <dbReference type="ARBA" id="ARBA00008892"/>
    </source>
</evidence>
<keyword evidence="7 13" id="KW-1133">Transmembrane helix</keyword>
<evidence type="ECO:0000256" key="12">
    <source>
        <dbReference type="SAM" id="MobiDB-lite"/>
    </source>
</evidence>
<evidence type="ECO:0000256" key="7">
    <source>
        <dbReference type="ARBA" id="ARBA00022989"/>
    </source>
</evidence>
<dbReference type="GO" id="GO:0045259">
    <property type="term" value="C:proton-transporting ATP synthase complex"/>
    <property type="evidence" value="ECO:0007669"/>
    <property type="project" value="UniProtKB-KW"/>
</dbReference>
<feature type="transmembrane region" description="Helical" evidence="13">
    <location>
        <begin position="6"/>
        <end position="27"/>
    </location>
</feature>
<keyword evidence="6 11" id="KW-0375">Hydrogen ion transport</keyword>
<dbReference type="EMBL" id="AY013240">
    <property type="protein sequence ID" value="AAG47341.1"/>
    <property type="molecule type" value="Genomic_DNA"/>
</dbReference>
<dbReference type="AlphaFoldDB" id="Q8W7G2"/>
<keyword evidence="4 11" id="KW-0138">CF(0)</keyword>
<keyword evidence="3 11" id="KW-0813">Transport</keyword>
<sequence length="56" mass="6506">MPQLDFSWWLVNFMLIWTAVVITFVVVSNNISSQENSTPSNGEKNVQKTSTEWQWS</sequence>
<geneLocation type="mitochondrion" evidence="15"/>
<reference evidence="15" key="1">
    <citation type="journal article" date="2001" name="Evolution">
        <title>Population structure and speciation in tropical seas: global phylogeography of the sea urchin Diadema.</title>
        <authorList>
            <person name="Lessios H.A."/>
            <person name="Kessing B.D."/>
            <person name="Pearse J.S."/>
        </authorList>
    </citation>
    <scope>NUCLEOTIDE SEQUENCE</scope>
    <source>
        <strain evidence="15">DOK124</strain>
        <strain evidence="14">EC1</strain>
    </source>
</reference>
<evidence type="ECO:0000256" key="10">
    <source>
        <dbReference type="ARBA" id="ARBA00023136"/>
    </source>
</evidence>
<evidence type="ECO:0000256" key="4">
    <source>
        <dbReference type="ARBA" id="ARBA00022547"/>
    </source>
</evidence>
<keyword evidence="10 13" id="KW-0472">Membrane</keyword>
<keyword evidence="9 11" id="KW-0496">Mitochondrion</keyword>
<evidence type="ECO:0000256" key="5">
    <source>
        <dbReference type="ARBA" id="ARBA00022692"/>
    </source>
</evidence>
<keyword evidence="8 11" id="KW-0406">Ion transport</keyword>
<dbReference type="GeneID" id="58900970"/>
<protein>
    <recommendedName>
        <fullName evidence="11">ATP synthase complex subunit 8</fullName>
    </recommendedName>
</protein>
<accession>Q8W7G2</accession>
<organism evidence="15">
    <name type="scientific">Echinothrix calamaris</name>
    <name type="common">Banded sea urchin</name>
    <dbReference type="NCBI Taxonomy" id="742514"/>
    <lineage>
        <taxon>Eukaryota</taxon>
        <taxon>Metazoa</taxon>
        <taxon>Echinodermata</taxon>
        <taxon>Eleutherozoa</taxon>
        <taxon>Echinozoa</taxon>
        <taxon>Echinoidea</taxon>
        <taxon>Euechinoidea</taxon>
        <taxon>Acroechinoidea</taxon>
        <taxon>Diadematoida</taxon>
        <taxon>Diadematidae</taxon>
        <taxon>Echinothrix</taxon>
    </lineage>
</organism>
<proteinExistence type="inferred from homology"/>
<feature type="region of interest" description="Disordered" evidence="12">
    <location>
        <begin position="32"/>
        <end position="56"/>
    </location>
</feature>
<evidence type="ECO:0000256" key="1">
    <source>
        <dbReference type="ARBA" id="ARBA00004304"/>
    </source>
</evidence>
<evidence type="ECO:0000256" key="6">
    <source>
        <dbReference type="ARBA" id="ARBA00022781"/>
    </source>
</evidence>
<dbReference type="GO" id="GO:0031966">
    <property type="term" value="C:mitochondrial membrane"/>
    <property type="evidence" value="ECO:0007669"/>
    <property type="project" value="UniProtKB-SubCell"/>
</dbReference>
<evidence type="ECO:0000256" key="3">
    <source>
        <dbReference type="ARBA" id="ARBA00022448"/>
    </source>
</evidence>
<name>Q8W7G2_ECHCL</name>
<dbReference type="GO" id="GO:0015078">
    <property type="term" value="F:proton transmembrane transporter activity"/>
    <property type="evidence" value="ECO:0007669"/>
    <property type="project" value="InterPro"/>
</dbReference>
<evidence type="ECO:0000313" key="15">
    <source>
        <dbReference type="EMBL" id="AAG47341.1"/>
    </source>
</evidence>
<dbReference type="InterPro" id="IPR001421">
    <property type="entry name" value="ATP8_metazoa"/>
</dbReference>
<evidence type="ECO:0000256" key="9">
    <source>
        <dbReference type="ARBA" id="ARBA00023128"/>
    </source>
</evidence>
<dbReference type="RefSeq" id="YP_009917940.1">
    <property type="nucleotide sequence ID" value="NC_050274.1"/>
</dbReference>
<dbReference type="CTD" id="4509"/>
<evidence type="ECO:0000256" key="11">
    <source>
        <dbReference type="RuleBase" id="RU003661"/>
    </source>
</evidence>